<dbReference type="InterPro" id="IPR001406">
    <property type="entry name" value="PsdUridine_synth_TruA"/>
</dbReference>
<dbReference type="GO" id="GO:0003723">
    <property type="term" value="F:RNA binding"/>
    <property type="evidence" value="ECO:0007669"/>
    <property type="project" value="InterPro"/>
</dbReference>
<keyword evidence="2" id="KW-0819">tRNA processing</keyword>
<dbReference type="GO" id="GO:0005634">
    <property type="term" value="C:nucleus"/>
    <property type="evidence" value="ECO:0007669"/>
    <property type="project" value="TreeGrafter"/>
</dbReference>
<dbReference type="InterPro" id="IPR020094">
    <property type="entry name" value="TruA/RsuA/RluB/E/F_N"/>
</dbReference>
<dbReference type="GO" id="GO:1990481">
    <property type="term" value="P:mRNA pseudouridine synthesis"/>
    <property type="evidence" value="ECO:0007669"/>
    <property type="project" value="TreeGrafter"/>
</dbReference>
<keyword evidence="3" id="KW-0413">Isomerase</keyword>
<dbReference type="SUPFAM" id="SSF55120">
    <property type="entry name" value="Pseudouridine synthase"/>
    <property type="match status" value="1"/>
</dbReference>
<dbReference type="GO" id="GO:0031119">
    <property type="term" value="P:tRNA pseudouridine synthesis"/>
    <property type="evidence" value="ECO:0007669"/>
    <property type="project" value="TreeGrafter"/>
</dbReference>
<keyword evidence="5" id="KW-1133">Transmembrane helix</keyword>
<dbReference type="FunFam" id="3.30.70.580:FF:000002">
    <property type="entry name" value="tRNA pseudouridine synthase"/>
    <property type="match status" value="1"/>
</dbReference>
<protein>
    <submittedName>
        <fullName evidence="6">tRNA pseudouridine synthase</fullName>
    </submittedName>
</protein>
<comment type="similarity">
    <text evidence="1">Belongs to the tRNA pseudouridine synthase TruA family.</text>
</comment>
<gene>
    <name evidence="6" type="ORF">Sango_0811800</name>
</gene>
<comment type="catalytic activity">
    <reaction evidence="4">
        <text>a uridine in tRNA = a pseudouridine in tRNA</text>
        <dbReference type="Rhea" id="RHEA:54572"/>
        <dbReference type="Rhea" id="RHEA-COMP:13339"/>
        <dbReference type="Rhea" id="RHEA-COMP:13934"/>
        <dbReference type="ChEBI" id="CHEBI:65314"/>
        <dbReference type="ChEBI" id="CHEBI:65315"/>
    </reaction>
</comment>
<name>A0AAE2C0E0_9LAMI</name>
<reference evidence="6" key="1">
    <citation type="submission" date="2020-06" db="EMBL/GenBank/DDBJ databases">
        <authorList>
            <person name="Li T."/>
            <person name="Hu X."/>
            <person name="Zhang T."/>
            <person name="Song X."/>
            <person name="Zhang H."/>
            <person name="Dai N."/>
            <person name="Sheng W."/>
            <person name="Hou X."/>
            <person name="Wei L."/>
        </authorList>
    </citation>
    <scope>NUCLEOTIDE SEQUENCE</scope>
    <source>
        <strain evidence="6">K16</strain>
        <tissue evidence="6">Leaf</tissue>
    </source>
</reference>
<dbReference type="Proteomes" id="UP001289374">
    <property type="component" value="Unassembled WGS sequence"/>
</dbReference>
<evidence type="ECO:0000256" key="2">
    <source>
        <dbReference type="ARBA" id="ARBA00022694"/>
    </source>
</evidence>
<comment type="caution">
    <text evidence="6">The sequence shown here is derived from an EMBL/GenBank/DDBJ whole genome shotgun (WGS) entry which is preliminary data.</text>
</comment>
<dbReference type="EMBL" id="JACGWL010000004">
    <property type="protein sequence ID" value="KAK4404432.1"/>
    <property type="molecule type" value="Genomic_DNA"/>
</dbReference>
<dbReference type="GO" id="GO:0009982">
    <property type="term" value="F:pseudouridine synthase activity"/>
    <property type="evidence" value="ECO:0007669"/>
    <property type="project" value="InterPro"/>
</dbReference>
<keyword evidence="5" id="KW-0812">Transmembrane</keyword>
<feature type="transmembrane region" description="Helical" evidence="5">
    <location>
        <begin position="24"/>
        <end position="44"/>
    </location>
</feature>
<accession>A0AAE2C0E0</accession>
<sequence>MGTFSQEESVMRVLVCWFGLPRFVLYRLMFSVSFALVLCSGLQIQRDEHALSKRILEGAEAIEGELEKAIFKAGGIRDSNFGDLHKIGWARSSRTDKGVHSLATMISLKLEIPEFAWDNDPNGFALVSYVNSHLPENIRVFSILPSQRSFDAEGNVASANIPIFFPLKLLE</sequence>
<keyword evidence="7" id="KW-1185">Reference proteome</keyword>
<dbReference type="AlphaFoldDB" id="A0AAE2C0E0"/>
<evidence type="ECO:0000256" key="5">
    <source>
        <dbReference type="SAM" id="Phobius"/>
    </source>
</evidence>
<organism evidence="6 7">
    <name type="scientific">Sesamum angolense</name>
    <dbReference type="NCBI Taxonomy" id="2727404"/>
    <lineage>
        <taxon>Eukaryota</taxon>
        <taxon>Viridiplantae</taxon>
        <taxon>Streptophyta</taxon>
        <taxon>Embryophyta</taxon>
        <taxon>Tracheophyta</taxon>
        <taxon>Spermatophyta</taxon>
        <taxon>Magnoliopsida</taxon>
        <taxon>eudicotyledons</taxon>
        <taxon>Gunneridae</taxon>
        <taxon>Pentapetalae</taxon>
        <taxon>asterids</taxon>
        <taxon>lamiids</taxon>
        <taxon>Lamiales</taxon>
        <taxon>Pedaliaceae</taxon>
        <taxon>Sesamum</taxon>
    </lineage>
</organism>
<evidence type="ECO:0000256" key="4">
    <source>
        <dbReference type="ARBA" id="ARBA00036943"/>
    </source>
</evidence>
<dbReference type="InterPro" id="IPR020103">
    <property type="entry name" value="PsdUridine_synth_cat_dom_sf"/>
</dbReference>
<evidence type="ECO:0000313" key="7">
    <source>
        <dbReference type="Proteomes" id="UP001289374"/>
    </source>
</evidence>
<reference evidence="6" key="2">
    <citation type="journal article" date="2024" name="Plant">
        <title>Genomic evolution and insights into agronomic trait innovations of Sesamum species.</title>
        <authorList>
            <person name="Miao H."/>
            <person name="Wang L."/>
            <person name="Qu L."/>
            <person name="Liu H."/>
            <person name="Sun Y."/>
            <person name="Le M."/>
            <person name="Wang Q."/>
            <person name="Wei S."/>
            <person name="Zheng Y."/>
            <person name="Lin W."/>
            <person name="Duan Y."/>
            <person name="Cao H."/>
            <person name="Xiong S."/>
            <person name="Wang X."/>
            <person name="Wei L."/>
            <person name="Li C."/>
            <person name="Ma Q."/>
            <person name="Ju M."/>
            <person name="Zhao R."/>
            <person name="Li G."/>
            <person name="Mu C."/>
            <person name="Tian Q."/>
            <person name="Mei H."/>
            <person name="Zhang T."/>
            <person name="Gao T."/>
            <person name="Zhang H."/>
        </authorList>
    </citation>
    <scope>NUCLEOTIDE SEQUENCE</scope>
    <source>
        <strain evidence="6">K16</strain>
    </source>
</reference>
<keyword evidence="5" id="KW-0472">Membrane</keyword>
<dbReference type="PANTHER" id="PTHR11142">
    <property type="entry name" value="PSEUDOURIDYLATE SYNTHASE"/>
    <property type="match status" value="1"/>
</dbReference>
<evidence type="ECO:0000313" key="6">
    <source>
        <dbReference type="EMBL" id="KAK4404432.1"/>
    </source>
</evidence>
<evidence type="ECO:0000256" key="1">
    <source>
        <dbReference type="ARBA" id="ARBA00009375"/>
    </source>
</evidence>
<proteinExistence type="inferred from homology"/>
<dbReference type="PANTHER" id="PTHR11142:SF9">
    <property type="entry name" value="TRNA PSEUDOURIDINE SYNTHASE-RELATED"/>
    <property type="match status" value="1"/>
</dbReference>
<dbReference type="Gene3D" id="3.30.70.580">
    <property type="entry name" value="Pseudouridine synthase I, catalytic domain, N-terminal subdomain"/>
    <property type="match status" value="1"/>
</dbReference>
<evidence type="ECO:0000256" key="3">
    <source>
        <dbReference type="ARBA" id="ARBA00023235"/>
    </source>
</evidence>